<evidence type="ECO:0000313" key="2">
    <source>
        <dbReference type="EnsemblMetazoa" id="GPAI044034-PA"/>
    </source>
</evidence>
<dbReference type="AlphaFoldDB" id="A0A1B0AFG7"/>
<dbReference type="Proteomes" id="UP000092445">
    <property type="component" value="Unassembled WGS sequence"/>
</dbReference>
<proteinExistence type="predicted"/>
<name>A0A1B0AFG7_GLOPL</name>
<organism evidence="2 3">
    <name type="scientific">Glossina pallidipes</name>
    <name type="common">Tsetse fly</name>
    <dbReference type="NCBI Taxonomy" id="7398"/>
    <lineage>
        <taxon>Eukaryota</taxon>
        <taxon>Metazoa</taxon>
        <taxon>Ecdysozoa</taxon>
        <taxon>Arthropoda</taxon>
        <taxon>Hexapoda</taxon>
        <taxon>Insecta</taxon>
        <taxon>Pterygota</taxon>
        <taxon>Neoptera</taxon>
        <taxon>Endopterygota</taxon>
        <taxon>Diptera</taxon>
        <taxon>Brachycera</taxon>
        <taxon>Muscomorpha</taxon>
        <taxon>Hippoboscoidea</taxon>
        <taxon>Glossinidae</taxon>
        <taxon>Glossina</taxon>
    </lineage>
</organism>
<keyword evidence="1" id="KW-0472">Membrane</keyword>
<dbReference type="EnsemblMetazoa" id="GPAI044034-RA">
    <property type="protein sequence ID" value="GPAI044034-PA"/>
    <property type="gene ID" value="GPAI044034"/>
</dbReference>
<evidence type="ECO:0000313" key="3">
    <source>
        <dbReference type="Proteomes" id="UP000092445"/>
    </source>
</evidence>
<accession>A0A1B0AFG7</accession>
<keyword evidence="3" id="KW-1185">Reference proteome</keyword>
<sequence length="106" mass="12198">MALLLYYPLYSIIYYCQAATISVRSSLFDVCIIVFKLMIRKERDIKFQVITLSSGYYISLLILADIMALRILYLNIKTDLNAKVMLALTKAMLFPIITVMIMTSIQ</sequence>
<feature type="transmembrane region" description="Helical" evidence="1">
    <location>
        <begin position="85"/>
        <end position="105"/>
    </location>
</feature>
<protein>
    <submittedName>
        <fullName evidence="2">Uncharacterized protein</fullName>
    </submittedName>
</protein>
<evidence type="ECO:0000256" key="1">
    <source>
        <dbReference type="SAM" id="Phobius"/>
    </source>
</evidence>
<feature type="transmembrane region" description="Helical" evidence="1">
    <location>
        <begin position="12"/>
        <end position="35"/>
    </location>
</feature>
<reference evidence="3" key="1">
    <citation type="submission" date="2014-03" db="EMBL/GenBank/DDBJ databases">
        <authorList>
            <person name="Aksoy S."/>
            <person name="Warren W."/>
            <person name="Wilson R.K."/>
        </authorList>
    </citation>
    <scope>NUCLEOTIDE SEQUENCE [LARGE SCALE GENOMIC DNA]</scope>
    <source>
        <strain evidence="3">IAEA</strain>
    </source>
</reference>
<feature type="transmembrane region" description="Helical" evidence="1">
    <location>
        <begin position="56"/>
        <end position="73"/>
    </location>
</feature>
<keyword evidence="1" id="KW-0812">Transmembrane</keyword>
<dbReference type="VEuPathDB" id="VectorBase:GPAI044034"/>
<reference evidence="2" key="2">
    <citation type="submission" date="2020-05" db="UniProtKB">
        <authorList>
            <consortium name="EnsemblMetazoa"/>
        </authorList>
    </citation>
    <scope>IDENTIFICATION</scope>
    <source>
        <strain evidence="2">IAEA</strain>
    </source>
</reference>
<keyword evidence="1" id="KW-1133">Transmembrane helix</keyword>